<evidence type="ECO:0000313" key="1">
    <source>
        <dbReference type="EMBL" id="KJH53526.1"/>
    </source>
</evidence>
<dbReference type="PANTHER" id="PTHR12757:SF1">
    <property type="entry name" value="PROTEIN SALIVARY GLANDS MARRED"/>
    <property type="match status" value="1"/>
</dbReference>
<name>A0A0D8YFU8_DICVI</name>
<sequence>MTITLCHSIASLYSRRSDSDVWKKYCNVYDEGGDELYRHIKNYASYTYLTQSFLNLYFDEYHVHFVTELLVRPSVMQRYTSRVFGNKTNFIGDRSEQDGNFSATSFTMKAQKKIASKLSTRKVTKLFLSDDIDRIFESLYSVLRTYYSKNDAEKVVKNVIKLSVKMALLARNDLLSQSDRKQLTVVQKQLHSLTLTIISFVQSGKLSREYLEKIRERKAQIRLNIKYSFERSHLIEKMRNIQQSLAPLIGGPHAEILSKFASTLEESLESEDL</sequence>
<keyword evidence="2" id="KW-1185">Reference proteome</keyword>
<reference evidence="2" key="2">
    <citation type="journal article" date="2016" name="Sci. Rep.">
        <title>Dictyocaulus viviparus genome, variome and transcriptome elucidate lungworm biology and support future intervention.</title>
        <authorList>
            <person name="McNulty S.N."/>
            <person name="Strube C."/>
            <person name="Rosa B.A."/>
            <person name="Martin J.C."/>
            <person name="Tyagi R."/>
            <person name="Choi Y.J."/>
            <person name="Wang Q."/>
            <person name="Hallsworth Pepin K."/>
            <person name="Zhang X."/>
            <person name="Ozersky P."/>
            <person name="Wilson R.K."/>
            <person name="Sternberg P.W."/>
            <person name="Gasser R.B."/>
            <person name="Mitreva M."/>
        </authorList>
    </citation>
    <scope>NUCLEOTIDE SEQUENCE [LARGE SCALE GENOMIC DNA]</scope>
    <source>
        <strain evidence="2">HannoverDv2000</strain>
    </source>
</reference>
<proteinExistence type="predicted"/>
<dbReference type="Gene3D" id="1.20.1440.160">
    <property type="entry name" value="Tumor necrosis factor alpha-induced protein 8-like"/>
    <property type="match status" value="1"/>
</dbReference>
<dbReference type="Pfam" id="PF05527">
    <property type="entry name" value="TNFAIP8"/>
    <property type="match status" value="1"/>
</dbReference>
<gene>
    <name evidence="1" type="ORF">DICVIV_00271</name>
</gene>
<protein>
    <submittedName>
        <fullName evidence="1">Uncharacterized protein</fullName>
    </submittedName>
</protein>
<dbReference type="AlphaFoldDB" id="A0A0D8YFU8"/>
<dbReference type="GO" id="GO:0005737">
    <property type="term" value="C:cytoplasm"/>
    <property type="evidence" value="ECO:0007669"/>
    <property type="project" value="TreeGrafter"/>
</dbReference>
<accession>A0A0D8YFU8</accession>
<dbReference type="PANTHER" id="PTHR12757">
    <property type="entry name" value="TUMOR NECROSIS FACTOR INDUCED PROTEIN"/>
    <property type="match status" value="1"/>
</dbReference>
<dbReference type="InterPro" id="IPR038355">
    <property type="entry name" value="TNFAIP8_sf"/>
</dbReference>
<dbReference type="Proteomes" id="UP000053766">
    <property type="component" value="Unassembled WGS sequence"/>
</dbReference>
<dbReference type="OrthoDB" id="10055976at2759"/>
<dbReference type="InterPro" id="IPR008477">
    <property type="entry name" value="TNFAIP8-like"/>
</dbReference>
<evidence type="ECO:0000313" key="2">
    <source>
        <dbReference type="Proteomes" id="UP000053766"/>
    </source>
</evidence>
<dbReference type="GO" id="GO:0042981">
    <property type="term" value="P:regulation of apoptotic process"/>
    <property type="evidence" value="ECO:0007669"/>
    <property type="project" value="InterPro"/>
</dbReference>
<reference evidence="1 2" key="1">
    <citation type="submission" date="2013-11" db="EMBL/GenBank/DDBJ databases">
        <title>Draft genome of the bovine lungworm Dictyocaulus viviparus.</title>
        <authorList>
            <person name="Mitreva M."/>
        </authorList>
    </citation>
    <scope>NUCLEOTIDE SEQUENCE [LARGE SCALE GENOMIC DNA]</scope>
    <source>
        <strain evidence="1 2">HannoverDv2000</strain>
    </source>
</reference>
<organism evidence="1 2">
    <name type="scientific">Dictyocaulus viviparus</name>
    <name type="common">Bovine lungworm</name>
    <dbReference type="NCBI Taxonomy" id="29172"/>
    <lineage>
        <taxon>Eukaryota</taxon>
        <taxon>Metazoa</taxon>
        <taxon>Ecdysozoa</taxon>
        <taxon>Nematoda</taxon>
        <taxon>Chromadorea</taxon>
        <taxon>Rhabditida</taxon>
        <taxon>Rhabditina</taxon>
        <taxon>Rhabditomorpha</taxon>
        <taxon>Strongyloidea</taxon>
        <taxon>Metastrongylidae</taxon>
        <taxon>Dictyocaulus</taxon>
    </lineage>
</organism>
<dbReference type="EMBL" id="KN716151">
    <property type="protein sequence ID" value="KJH53526.1"/>
    <property type="molecule type" value="Genomic_DNA"/>
</dbReference>